<evidence type="ECO:0000313" key="2">
    <source>
        <dbReference type="EMBL" id="OQX06314.1"/>
    </source>
</evidence>
<dbReference type="InterPro" id="IPR029492">
    <property type="entry name" value="DUF4435"/>
</dbReference>
<proteinExistence type="predicted"/>
<dbReference type="Proteomes" id="UP000192491">
    <property type="component" value="Unassembled WGS sequence"/>
</dbReference>
<dbReference type="EMBL" id="MTEJ01000250">
    <property type="protein sequence ID" value="OQX06314.1"/>
    <property type="molecule type" value="Genomic_DNA"/>
</dbReference>
<reference evidence="2 3" key="1">
    <citation type="submission" date="2017-01" db="EMBL/GenBank/DDBJ databases">
        <title>Novel large sulfur bacteria in the metagenomes of groundwater-fed chemosynthetic microbial mats in the Lake Huron basin.</title>
        <authorList>
            <person name="Sharrar A.M."/>
            <person name="Flood B.E."/>
            <person name="Bailey J.V."/>
            <person name="Jones D.S."/>
            <person name="Biddanda B."/>
            <person name="Ruberg S.A."/>
            <person name="Marcus D.N."/>
            <person name="Dick G.J."/>
        </authorList>
    </citation>
    <scope>NUCLEOTIDE SEQUENCE [LARGE SCALE GENOMIC DNA]</scope>
    <source>
        <strain evidence="2">A8</strain>
    </source>
</reference>
<dbReference type="Pfam" id="PF14491">
    <property type="entry name" value="DUF4435"/>
    <property type="match status" value="1"/>
</dbReference>
<organism evidence="2 3">
    <name type="scientific">Thiothrix lacustris</name>
    <dbReference type="NCBI Taxonomy" id="525917"/>
    <lineage>
        <taxon>Bacteria</taxon>
        <taxon>Pseudomonadati</taxon>
        <taxon>Pseudomonadota</taxon>
        <taxon>Gammaproteobacteria</taxon>
        <taxon>Thiotrichales</taxon>
        <taxon>Thiotrichaceae</taxon>
        <taxon>Thiothrix</taxon>
    </lineage>
</organism>
<gene>
    <name evidence="2" type="ORF">BWK73_31190</name>
</gene>
<feature type="domain" description="DUF4435" evidence="1">
    <location>
        <begin position="27"/>
        <end position="238"/>
    </location>
</feature>
<evidence type="ECO:0000313" key="3">
    <source>
        <dbReference type="Proteomes" id="UP000192491"/>
    </source>
</evidence>
<protein>
    <recommendedName>
        <fullName evidence="1">DUF4435 domain-containing protein</fullName>
    </recommendedName>
</protein>
<accession>A0A1Y1QIK2</accession>
<name>A0A1Y1QIK2_9GAMM</name>
<evidence type="ECO:0000259" key="1">
    <source>
        <dbReference type="Pfam" id="PF14491"/>
    </source>
</evidence>
<comment type="caution">
    <text evidence="2">The sequence shown here is derived from an EMBL/GenBank/DDBJ whole genome shotgun (WGS) entry which is preliminary data.</text>
</comment>
<sequence length="282" mass="32098">MNIKSARKPGVIVSEIELLKETHDGGFLLVEGDSDSKFWKHHVDKKRCNIRIAGNKPSVLGAAKKLDEKQDLSSMGIVDADFDRVNEIDYGIGRVVMTDHHDLEMLLVKSRALERVLCGFVNEDALSGFENKQKDSILDYVLSISLIWGRLRYLHVIEQYSFEFDFSPYKYIPKNSSLQVNVDNLYSDFCIKSTIPLSVLHEKLLVVPTEPLEDMIQGHDLLEVLFIVLREIGCEKTIKKGNDLSPLLHLAFHSDDLCKTTMFQSLKQLDTTWNLNMLPDCA</sequence>
<dbReference type="AlphaFoldDB" id="A0A1Y1QIK2"/>